<dbReference type="Proteomes" id="UP001497493">
    <property type="component" value="Chromosome"/>
</dbReference>
<dbReference type="EMBL" id="OZ026884">
    <property type="protein sequence ID" value="CAL1238862.1"/>
    <property type="molecule type" value="Genomic_DNA"/>
</dbReference>
<evidence type="ECO:0000313" key="2">
    <source>
        <dbReference type="Proteomes" id="UP001497493"/>
    </source>
</evidence>
<sequence>MLGRKKIPPLRDRGLAETMYQLSPSLTARESTPFQTHAYVKELTG</sequence>
<accession>A0ABM9NE53</accession>
<gene>
    <name evidence="1" type="ORF">MECH1_V1_0081</name>
</gene>
<proteinExistence type="predicted"/>
<protein>
    <submittedName>
        <fullName evidence="1">Uncharacterized protein</fullName>
    </submittedName>
</protein>
<keyword evidence="2" id="KW-1185">Reference proteome</keyword>
<evidence type="ECO:0000313" key="1">
    <source>
        <dbReference type="EMBL" id="CAL1238862.1"/>
    </source>
</evidence>
<reference evidence="1 2" key="1">
    <citation type="submission" date="2024-04" db="EMBL/GenBank/DDBJ databases">
        <authorList>
            <person name="Cremers G."/>
        </authorList>
    </citation>
    <scope>NUCLEOTIDE SEQUENCE [LARGE SCALE GENOMIC DNA]</scope>
    <source>
        <strain evidence="1">MeCH1-AG</strain>
    </source>
</reference>
<organism evidence="1 2">
    <name type="scientific">Candidatus Methylocalor cossyra</name>
    <dbReference type="NCBI Taxonomy" id="3108543"/>
    <lineage>
        <taxon>Bacteria</taxon>
        <taxon>Pseudomonadati</taxon>
        <taxon>Pseudomonadota</taxon>
        <taxon>Gammaproteobacteria</taxon>
        <taxon>Methylococcales</taxon>
        <taxon>Methylococcaceae</taxon>
        <taxon>Candidatus Methylocalor</taxon>
    </lineage>
</organism>
<name>A0ABM9NE53_9GAMM</name>